<organism evidence="1 2">
    <name type="scientific">Brassica cretica</name>
    <name type="common">Mustard</name>
    <dbReference type="NCBI Taxonomy" id="69181"/>
    <lineage>
        <taxon>Eukaryota</taxon>
        <taxon>Viridiplantae</taxon>
        <taxon>Streptophyta</taxon>
        <taxon>Embryophyta</taxon>
        <taxon>Tracheophyta</taxon>
        <taxon>Spermatophyta</taxon>
        <taxon>Magnoliopsida</taxon>
        <taxon>eudicotyledons</taxon>
        <taxon>Gunneridae</taxon>
        <taxon>Pentapetalae</taxon>
        <taxon>rosids</taxon>
        <taxon>malvids</taxon>
        <taxon>Brassicales</taxon>
        <taxon>Brassicaceae</taxon>
        <taxon>Brassiceae</taxon>
        <taxon>Brassica</taxon>
    </lineage>
</organism>
<comment type="caution">
    <text evidence="1">The sequence shown here is derived from an EMBL/GenBank/DDBJ whole genome shotgun (WGS) entry which is preliminary data.</text>
</comment>
<evidence type="ECO:0000313" key="1">
    <source>
        <dbReference type="EMBL" id="KAF2582139.1"/>
    </source>
</evidence>
<protein>
    <submittedName>
        <fullName evidence="1">Uncharacterized protein</fullName>
    </submittedName>
</protein>
<proteinExistence type="predicted"/>
<dbReference type="Proteomes" id="UP000712281">
    <property type="component" value="Unassembled WGS sequence"/>
</dbReference>
<dbReference type="AlphaFoldDB" id="A0A8S9JKA5"/>
<dbReference type="EMBL" id="QGKW02001660">
    <property type="protein sequence ID" value="KAF2582139.1"/>
    <property type="molecule type" value="Genomic_DNA"/>
</dbReference>
<name>A0A8S9JKA5_BRACR</name>
<evidence type="ECO:0000313" key="2">
    <source>
        <dbReference type="Proteomes" id="UP000712281"/>
    </source>
</evidence>
<reference evidence="1" key="1">
    <citation type="submission" date="2019-12" db="EMBL/GenBank/DDBJ databases">
        <title>Genome sequencing and annotation of Brassica cretica.</title>
        <authorList>
            <person name="Studholme D.J."/>
            <person name="Sarris P.F."/>
        </authorList>
    </citation>
    <scope>NUCLEOTIDE SEQUENCE</scope>
    <source>
        <strain evidence="1">PFS-001/15</strain>
        <tissue evidence="1">Leaf</tissue>
    </source>
</reference>
<gene>
    <name evidence="1" type="ORF">F2Q68_00002902</name>
</gene>
<accession>A0A8S9JKA5</accession>
<sequence>MCRNVYTSETGSSRVSGDRVSGAAKTLFVNGMEGLLRTVPLCVEEDGSKESRETFCLVEDKEVGLEKECGSMNEVTEETAIELNFQTKNRFFFFFFFFFL</sequence>